<proteinExistence type="predicted"/>
<feature type="compositionally biased region" description="Polar residues" evidence="2">
    <location>
        <begin position="1202"/>
        <end position="1211"/>
    </location>
</feature>
<feature type="compositionally biased region" description="Polar residues" evidence="2">
    <location>
        <begin position="225"/>
        <end position="244"/>
    </location>
</feature>
<feature type="region of interest" description="Disordered" evidence="2">
    <location>
        <begin position="1192"/>
        <end position="1211"/>
    </location>
</feature>
<feature type="compositionally biased region" description="Basic and acidic residues" evidence="2">
    <location>
        <begin position="1246"/>
        <end position="1259"/>
    </location>
</feature>
<dbReference type="Proteomes" id="UP000700596">
    <property type="component" value="Unassembled WGS sequence"/>
</dbReference>
<evidence type="ECO:0000256" key="2">
    <source>
        <dbReference type="SAM" id="MobiDB-lite"/>
    </source>
</evidence>
<feature type="compositionally biased region" description="Basic and acidic residues" evidence="2">
    <location>
        <begin position="119"/>
        <end position="128"/>
    </location>
</feature>
<dbReference type="GO" id="GO:0051959">
    <property type="term" value="F:dynein light intermediate chain binding"/>
    <property type="evidence" value="ECO:0007669"/>
    <property type="project" value="TreeGrafter"/>
</dbReference>
<feature type="compositionally biased region" description="Basic and acidic residues" evidence="2">
    <location>
        <begin position="18"/>
        <end position="27"/>
    </location>
</feature>
<feature type="compositionally biased region" description="Polar residues" evidence="2">
    <location>
        <begin position="1500"/>
        <end position="1511"/>
    </location>
</feature>
<dbReference type="GO" id="GO:0005815">
    <property type="term" value="C:microtubule organizing center"/>
    <property type="evidence" value="ECO:0007669"/>
    <property type="project" value="TreeGrafter"/>
</dbReference>
<dbReference type="PANTHER" id="PTHR18947:SF28">
    <property type="entry name" value="GIRDIN, ISOFORM A"/>
    <property type="match status" value="1"/>
</dbReference>
<dbReference type="EMBL" id="JAGMWT010000011">
    <property type="protein sequence ID" value="KAH7119598.1"/>
    <property type="molecule type" value="Genomic_DNA"/>
</dbReference>
<dbReference type="PANTHER" id="PTHR18947">
    <property type="entry name" value="HOOK PROTEINS"/>
    <property type="match status" value="1"/>
</dbReference>
<gene>
    <name evidence="3" type="ORF">B0J11DRAFT_582115</name>
</gene>
<feature type="region of interest" description="Disordered" evidence="2">
    <location>
        <begin position="1381"/>
        <end position="1586"/>
    </location>
</feature>
<organism evidence="3 4">
    <name type="scientific">Dendryphion nanum</name>
    <dbReference type="NCBI Taxonomy" id="256645"/>
    <lineage>
        <taxon>Eukaryota</taxon>
        <taxon>Fungi</taxon>
        <taxon>Dikarya</taxon>
        <taxon>Ascomycota</taxon>
        <taxon>Pezizomycotina</taxon>
        <taxon>Dothideomycetes</taxon>
        <taxon>Pleosporomycetidae</taxon>
        <taxon>Pleosporales</taxon>
        <taxon>Torulaceae</taxon>
        <taxon>Dendryphion</taxon>
    </lineage>
</organism>
<feature type="compositionally biased region" description="Basic and acidic residues" evidence="2">
    <location>
        <begin position="199"/>
        <end position="210"/>
    </location>
</feature>
<dbReference type="GO" id="GO:0030705">
    <property type="term" value="P:cytoskeleton-dependent intracellular transport"/>
    <property type="evidence" value="ECO:0007669"/>
    <property type="project" value="TreeGrafter"/>
</dbReference>
<evidence type="ECO:0000256" key="1">
    <source>
        <dbReference type="SAM" id="Coils"/>
    </source>
</evidence>
<feature type="region of interest" description="Disordered" evidence="2">
    <location>
        <begin position="106"/>
        <end position="130"/>
    </location>
</feature>
<feature type="compositionally biased region" description="Polar residues" evidence="2">
    <location>
        <begin position="1260"/>
        <end position="1274"/>
    </location>
</feature>
<reference evidence="3" key="1">
    <citation type="journal article" date="2021" name="Nat. Commun.">
        <title>Genetic determinants of endophytism in the Arabidopsis root mycobiome.</title>
        <authorList>
            <person name="Mesny F."/>
            <person name="Miyauchi S."/>
            <person name="Thiergart T."/>
            <person name="Pickel B."/>
            <person name="Atanasova L."/>
            <person name="Karlsson M."/>
            <person name="Huettel B."/>
            <person name="Barry K.W."/>
            <person name="Haridas S."/>
            <person name="Chen C."/>
            <person name="Bauer D."/>
            <person name="Andreopoulos W."/>
            <person name="Pangilinan J."/>
            <person name="LaButti K."/>
            <person name="Riley R."/>
            <person name="Lipzen A."/>
            <person name="Clum A."/>
            <person name="Drula E."/>
            <person name="Henrissat B."/>
            <person name="Kohler A."/>
            <person name="Grigoriev I.V."/>
            <person name="Martin F.M."/>
            <person name="Hacquard S."/>
        </authorList>
    </citation>
    <scope>NUCLEOTIDE SEQUENCE</scope>
    <source>
        <strain evidence="3">MPI-CAGE-CH-0243</strain>
    </source>
</reference>
<protein>
    <submittedName>
        <fullName evidence="3">Uncharacterized protein</fullName>
    </submittedName>
</protein>
<dbReference type="GO" id="GO:0005737">
    <property type="term" value="C:cytoplasm"/>
    <property type="evidence" value="ECO:0007669"/>
    <property type="project" value="TreeGrafter"/>
</dbReference>
<feature type="region of interest" description="Disordered" evidence="2">
    <location>
        <begin position="1"/>
        <end position="65"/>
    </location>
</feature>
<feature type="coiled-coil region" evidence="1">
    <location>
        <begin position="741"/>
        <end position="968"/>
    </location>
</feature>
<feature type="region of interest" description="Disordered" evidence="2">
    <location>
        <begin position="1220"/>
        <end position="1300"/>
    </location>
</feature>
<evidence type="ECO:0000313" key="4">
    <source>
        <dbReference type="Proteomes" id="UP000700596"/>
    </source>
</evidence>
<dbReference type="OrthoDB" id="3801469at2759"/>
<feature type="region of interest" description="Disordered" evidence="2">
    <location>
        <begin position="397"/>
        <end position="423"/>
    </location>
</feature>
<feature type="compositionally biased region" description="Low complexity" evidence="2">
    <location>
        <begin position="1562"/>
        <end position="1571"/>
    </location>
</feature>
<accession>A0A9P9IF66</accession>
<feature type="compositionally biased region" description="Polar residues" evidence="2">
    <location>
        <begin position="1528"/>
        <end position="1537"/>
    </location>
</feature>
<name>A0A9P9IF66_9PLEO</name>
<dbReference type="GO" id="GO:0008017">
    <property type="term" value="F:microtubule binding"/>
    <property type="evidence" value="ECO:0007669"/>
    <property type="project" value="TreeGrafter"/>
</dbReference>
<feature type="compositionally biased region" description="Polar residues" evidence="2">
    <location>
        <begin position="1384"/>
        <end position="1394"/>
    </location>
</feature>
<evidence type="ECO:0000313" key="3">
    <source>
        <dbReference type="EMBL" id="KAH7119598.1"/>
    </source>
</evidence>
<feature type="compositionally biased region" description="Polar residues" evidence="2">
    <location>
        <begin position="1445"/>
        <end position="1475"/>
    </location>
</feature>
<feature type="compositionally biased region" description="Basic and acidic residues" evidence="2">
    <location>
        <begin position="1275"/>
        <end position="1292"/>
    </location>
</feature>
<sequence>MTKYGGPAPPPAYRQSGLRKELRRQEQTPEQTQVQVSDSDLVVPETQLESHHHMPSDQMEAPVSPETAACIAKNKYEPTQAPQPVQTTLFSRPVTFTKNIDQSQSTSSFSFGFIPRSRKPQDRTKDGSVEVPATPATISLIQQRLTETPSTVQVDHSKKKPISCPPTLSVNSATVQAASDGPFVQDATLAPVQSATMHHGGDDPRTKELTKAVGGTKDTIDSPRQIATSQTSPSQPSHMPSVSSEKVRPSVKPVMKNKKGATIVKPRRKWPPRDILFEISAAQMPQITPTYPSLSIVPEAALRIDIAGPTDDFGSTFEASHHDELIVESPDATGNEQLELSPQLEDVTLSRHRPPCTTDNQPHQNGEPVFIPPCNQPSDIPDDDLSPVVLGEVRARHEVPPSQQGTRRIQAISGSPDRGTRRDLRGDEILHTTSSYGHPSKVMKTTHTRNGNHVENHFTSSFSLRELFNILITKAEADQDTMTKAHLAEIQQYHSEIAAHKKVIFTHEIVIKRFEQSDRQLQMQAARHAMTADRMQKFLLGLQSDYEKLKVAAQTHNAHCSTILKDKINEIVAEKASMELEFDRALTSLQKSHRLMRRTLEECHSALAVSESKRKDLLAVMILQKSTLEEEQARRKELECHGMASMRAIQQHLINSTGPLRERLTNIEATMNDTGTKNDRDDHLQECIDLLGTIKQARSVTVSDVRKAEAALQYIYKGIDKQTKILVEAVNDSHLATKLDQAKIQEQLQALRSDIVKYKEVQAQYQICRESNHRLESRLEVETQTTRKLREEIGASSEKAKEDPVQLNRLHQEIRTLKDMIEDLKSDPTDLELEVANLRSCLVQKEDELKIAVSSVEAAEQQRLADAHNLTDWKEFEIAKKEQYERLSKRFNQEKQDLEAECNNKIHKATRERDEMEMTRQHMQTVVNQKQEALKRLQQELADVKLSNEGLRKENNELLSQLKAMQDTLRADSELEIELQSVRKQLECKADVLTIVEGEHASLRQKHLSIHSELMHLKGMVQSYEKDESVHRFNLHQETEKVLNEQREKDHVALQEARNLQALLQEKVQELESRLKQMQTNNEELVANARAVLSHENEVLRSELTALEARDKFHIHELQRSRDGAADELRECNTKYLDEIALLKRRLEQADSAKINAEGKAERAEYEKAEWLKRQEAIAEQKFREKLASLEREHSNARLRRSSNLDPEFNNQRDTIKLVQDGEASSHAQSLSYHTQNNRSRKKVDRRASTLEVVDRHESSMSSPMSNHVASRSTVHGDHSDFSSQVEVHDPVPPEVMGAPDSLNRNNFYVRKNSPEILVPETQDLVPETQEIADLDILFPCFNEKVSKTQDANVLDDHSVSSQLSDLPSEYLELMESKYAGHPSSATGLNSRSPLNDRHREGSVMSATSPLGLRNFNDRPKSQANTGSRLAVHHPKLVPAKDTRQNSMSNESGNGWEQSVSRNTLDYRQQNNHGTRSVYGHGDKRPMPSGSKDAMVSPEVSPQTPNHNQNRAAKYPTSGMTPKRQRAPSKSNTSSFSQKKRRAAGSSNTASSVHDGRHLTPGRGTRSSRGRSNGDRINQRFDVELE</sequence>
<dbReference type="GO" id="GO:0031122">
    <property type="term" value="P:cytoplasmic microtubule organization"/>
    <property type="evidence" value="ECO:0007669"/>
    <property type="project" value="TreeGrafter"/>
</dbReference>
<feature type="region of interest" description="Disordered" evidence="2">
    <location>
        <begin position="194"/>
        <end position="259"/>
    </location>
</feature>
<keyword evidence="1" id="KW-0175">Coiled coil</keyword>
<comment type="caution">
    <text evidence="3">The sequence shown here is derived from an EMBL/GenBank/DDBJ whole genome shotgun (WGS) entry which is preliminary data.</text>
</comment>
<keyword evidence="4" id="KW-1185">Reference proteome</keyword>
<feature type="compositionally biased region" description="Polar residues" evidence="2">
    <location>
        <begin position="1226"/>
        <end position="1238"/>
    </location>
</feature>
<feature type="compositionally biased region" description="Basic and acidic residues" evidence="2">
    <location>
        <begin position="1572"/>
        <end position="1586"/>
    </location>
</feature>